<name>A0ABR1P2L0_DIAER</name>
<accession>A0ABR1P2L0</accession>
<evidence type="ECO:0000313" key="2">
    <source>
        <dbReference type="Proteomes" id="UP001430848"/>
    </source>
</evidence>
<sequence length="368" mass="41239">MSTSGNSSFQGANINNIFGAFGSLLGYIGAEAITKSCFERLLWPQRSWSNFGLAQLPWVALLTPMGGPMHKAALDVFDIVYRHGLFKGAQQGHMLGTTFFPDLRWTSTMYYVKSGSWEEKRKDLRNCIWVRAMALLALPELGNSEEPTLPTPDDLEVGHQEFASHRRQKRLVQPAPVAFRAYFRVSHLTLAAAAQADRTTSSNIFVGETPGNMSRNIVLAILTGELSAIATATAVAVRCRSLWALMWLLPLTLRLISAALALQRTQLEQPPRNGFTIENEADEKICHLEVHYPQSEGHFLVISGPEKLVMQFTRHYGHPVRNRFREIVQLAAVAVYACLFPAELVCSTIWMPVQVQYAWLSYQLYVVL</sequence>
<keyword evidence="2" id="KW-1185">Reference proteome</keyword>
<evidence type="ECO:0000313" key="1">
    <source>
        <dbReference type="EMBL" id="KAK7724807.1"/>
    </source>
</evidence>
<protein>
    <submittedName>
        <fullName evidence="1">Uncharacterized protein</fullName>
    </submittedName>
</protein>
<dbReference type="Proteomes" id="UP001430848">
    <property type="component" value="Unassembled WGS sequence"/>
</dbReference>
<organism evidence="1 2">
    <name type="scientific">Diaporthe eres</name>
    <name type="common">Phomopsis oblonga</name>
    <dbReference type="NCBI Taxonomy" id="83184"/>
    <lineage>
        <taxon>Eukaryota</taxon>
        <taxon>Fungi</taxon>
        <taxon>Dikarya</taxon>
        <taxon>Ascomycota</taxon>
        <taxon>Pezizomycotina</taxon>
        <taxon>Sordariomycetes</taxon>
        <taxon>Sordariomycetidae</taxon>
        <taxon>Diaporthales</taxon>
        <taxon>Diaporthaceae</taxon>
        <taxon>Diaporthe</taxon>
        <taxon>Diaporthe eres species complex</taxon>
    </lineage>
</organism>
<gene>
    <name evidence="1" type="ORF">SLS63_008501</name>
</gene>
<proteinExistence type="predicted"/>
<reference evidence="1 2" key="1">
    <citation type="submission" date="2024-02" db="EMBL/GenBank/DDBJ databases">
        <title>De novo assembly and annotation of 12 fungi associated with fruit tree decline syndrome in Ontario, Canada.</title>
        <authorList>
            <person name="Sulman M."/>
            <person name="Ellouze W."/>
            <person name="Ilyukhin E."/>
        </authorList>
    </citation>
    <scope>NUCLEOTIDE SEQUENCE [LARGE SCALE GENOMIC DNA]</scope>
    <source>
        <strain evidence="1 2">M169</strain>
    </source>
</reference>
<comment type="caution">
    <text evidence="1">The sequence shown here is derived from an EMBL/GenBank/DDBJ whole genome shotgun (WGS) entry which is preliminary data.</text>
</comment>
<dbReference type="EMBL" id="JAKNSF020000054">
    <property type="protein sequence ID" value="KAK7724807.1"/>
    <property type="molecule type" value="Genomic_DNA"/>
</dbReference>